<organism evidence="1 2">
    <name type="scientific">Parashewanella spongiae</name>
    <dbReference type="NCBI Taxonomy" id="342950"/>
    <lineage>
        <taxon>Bacteria</taxon>
        <taxon>Pseudomonadati</taxon>
        <taxon>Pseudomonadota</taxon>
        <taxon>Gammaproteobacteria</taxon>
        <taxon>Alteromonadales</taxon>
        <taxon>Shewanellaceae</taxon>
        <taxon>Parashewanella</taxon>
    </lineage>
</organism>
<evidence type="ECO:0000313" key="1">
    <source>
        <dbReference type="EMBL" id="RJY19162.1"/>
    </source>
</evidence>
<proteinExistence type="predicted"/>
<accession>A0A3A6TSK8</accession>
<comment type="caution">
    <text evidence="1">The sequence shown here is derived from an EMBL/GenBank/DDBJ whole genome shotgun (WGS) entry which is preliminary data.</text>
</comment>
<protein>
    <submittedName>
        <fullName evidence="1">Uncharacterized protein</fullName>
    </submittedName>
</protein>
<name>A0A3A6TSK8_9GAMM</name>
<dbReference type="Proteomes" id="UP000273022">
    <property type="component" value="Unassembled WGS sequence"/>
</dbReference>
<dbReference type="EMBL" id="QYYH01000007">
    <property type="protein sequence ID" value="RJY19162.1"/>
    <property type="molecule type" value="Genomic_DNA"/>
</dbReference>
<dbReference type="InterPro" id="IPR027417">
    <property type="entry name" value="P-loop_NTPase"/>
</dbReference>
<dbReference type="Pfam" id="PF05621">
    <property type="entry name" value="TniB"/>
    <property type="match status" value="1"/>
</dbReference>
<dbReference type="AlphaFoldDB" id="A0A3A6TSK8"/>
<keyword evidence="2" id="KW-1185">Reference proteome</keyword>
<dbReference type="InterPro" id="IPR008868">
    <property type="entry name" value="TniB"/>
</dbReference>
<gene>
    <name evidence="1" type="ORF">D5R81_02075</name>
</gene>
<dbReference type="Gene3D" id="3.40.50.300">
    <property type="entry name" value="P-loop containing nucleotide triphosphate hydrolases"/>
    <property type="match status" value="1"/>
</dbReference>
<evidence type="ECO:0000313" key="2">
    <source>
        <dbReference type="Proteomes" id="UP000273022"/>
    </source>
</evidence>
<dbReference type="OrthoDB" id="6058098at2"/>
<sequence length="376" mass="43482">MARLSTEQCVLLKNFKNEFIPHAIAETIHDDFERLRENHRLGGEQLCMLIYGDEGSGKKSIIKAYEDKCKNEEVIDEGKFKVPVLFSEVKLPITVNSFFTQLLIDLGEFAGAYRKAEGKNKNKDMSKQLEDILKERLIKLETELIIIYKFELLLQFDKKMRIDELANQLKSMAQELGIPLVIIGMPCIKRLMLTSGWRSYIHICRLIPYFKLSNELEKAFYVKVIKGLSNRAQKLFSFAPKLEDKSISYPLFAVSSGCFRTIRNYTNKAVLLAVNEGAEELTIEHFSKVFERDNEYPLLGKVDSTNDDSMKKLNESIKDERDKRDSINPFKISVDKLMVNEVIDYATYKYDEESASEVKFDTRFADKISINDLLRK</sequence>
<dbReference type="RefSeq" id="WP_121851998.1">
    <property type="nucleotide sequence ID" value="NZ_CP037952.1"/>
</dbReference>
<reference evidence="1 2" key="1">
    <citation type="submission" date="2018-09" db="EMBL/GenBank/DDBJ databases">
        <title>Phylogeny of the Shewanellaceae, and recommendation for two new genera, Pseudoshewanella and Parashewanella.</title>
        <authorList>
            <person name="Wang G."/>
        </authorList>
    </citation>
    <scope>NUCLEOTIDE SEQUENCE [LARGE SCALE GENOMIC DNA]</scope>
    <source>
        <strain evidence="1 2">KCTC 22492</strain>
    </source>
</reference>